<sequence length="80" mass="8065">MSFIRTESPFSKPPSTPSKASVRTTSHSSPVTISARPSTASNLSTAVSHTCTSSAMAAEVHDEDVLAAPPDAPGPASGPT</sequence>
<reference evidence="1" key="1">
    <citation type="submission" date="2021-05" db="EMBL/GenBank/DDBJ databases">
        <authorList>
            <person name="Pan Q."/>
            <person name="Jouanno E."/>
            <person name="Zahm M."/>
            <person name="Klopp C."/>
            <person name="Cabau C."/>
            <person name="Louis A."/>
            <person name="Berthelot C."/>
            <person name="Parey E."/>
            <person name="Roest Crollius H."/>
            <person name="Montfort J."/>
            <person name="Robinson-Rechavi M."/>
            <person name="Bouchez O."/>
            <person name="Lampietro C."/>
            <person name="Lopez Roques C."/>
            <person name="Donnadieu C."/>
            <person name="Postlethwait J."/>
            <person name="Bobe J."/>
            <person name="Dillon D."/>
            <person name="Chandos A."/>
            <person name="von Hippel F."/>
            <person name="Guiguen Y."/>
        </authorList>
    </citation>
    <scope>NUCLEOTIDE SEQUENCE</scope>
    <source>
        <strain evidence="1">YG-Jan2019</strain>
    </source>
</reference>
<gene>
    <name evidence="1" type="ORF">DPEC_G00220930</name>
</gene>
<dbReference type="EMBL" id="CM055745">
    <property type="protein sequence ID" value="KAJ7998271.1"/>
    <property type="molecule type" value="Genomic_DNA"/>
</dbReference>
<organism evidence="1 2">
    <name type="scientific">Dallia pectoralis</name>
    <name type="common">Alaska blackfish</name>
    <dbReference type="NCBI Taxonomy" id="75939"/>
    <lineage>
        <taxon>Eukaryota</taxon>
        <taxon>Metazoa</taxon>
        <taxon>Chordata</taxon>
        <taxon>Craniata</taxon>
        <taxon>Vertebrata</taxon>
        <taxon>Euteleostomi</taxon>
        <taxon>Actinopterygii</taxon>
        <taxon>Neopterygii</taxon>
        <taxon>Teleostei</taxon>
        <taxon>Protacanthopterygii</taxon>
        <taxon>Esociformes</taxon>
        <taxon>Umbridae</taxon>
        <taxon>Dallia</taxon>
    </lineage>
</organism>
<evidence type="ECO:0000313" key="2">
    <source>
        <dbReference type="Proteomes" id="UP001157502"/>
    </source>
</evidence>
<keyword evidence="2" id="KW-1185">Reference proteome</keyword>
<dbReference type="Proteomes" id="UP001157502">
    <property type="component" value="Chromosome 18"/>
</dbReference>
<name>A0ACC2G3X3_DALPE</name>
<accession>A0ACC2G3X3</accession>
<protein>
    <submittedName>
        <fullName evidence="1">Uncharacterized protein</fullName>
    </submittedName>
</protein>
<evidence type="ECO:0000313" key="1">
    <source>
        <dbReference type="EMBL" id="KAJ7998271.1"/>
    </source>
</evidence>
<proteinExistence type="predicted"/>
<comment type="caution">
    <text evidence="1">The sequence shown here is derived from an EMBL/GenBank/DDBJ whole genome shotgun (WGS) entry which is preliminary data.</text>
</comment>